<dbReference type="EMBL" id="LAZR01044185">
    <property type="protein sequence ID" value="KKL05281.1"/>
    <property type="molecule type" value="Genomic_DNA"/>
</dbReference>
<accession>A0A0F9CHY0</accession>
<name>A0A0F9CHY0_9ZZZZ</name>
<reference evidence="1" key="1">
    <citation type="journal article" date="2015" name="Nature">
        <title>Complex archaea that bridge the gap between prokaryotes and eukaryotes.</title>
        <authorList>
            <person name="Spang A."/>
            <person name="Saw J.H."/>
            <person name="Jorgensen S.L."/>
            <person name="Zaremba-Niedzwiedzka K."/>
            <person name="Martijn J."/>
            <person name="Lind A.E."/>
            <person name="van Eijk R."/>
            <person name="Schleper C."/>
            <person name="Guy L."/>
            <person name="Ettema T.J."/>
        </authorList>
    </citation>
    <scope>NUCLEOTIDE SEQUENCE</scope>
</reference>
<protein>
    <submittedName>
        <fullName evidence="1">Uncharacterized protein</fullName>
    </submittedName>
</protein>
<sequence length="149" mass="17410">MTHYRVFPLYSVSAQDKIDTEKVQLTWVHYLVNAPVIQKVAGWDSLGFMAWGRSDTDNPLFWVQRGAIGKDKTKIFYIFVEVAPTDKDYMVSLEHVNWDYCLDHILKRNNEDDIVRLLKGVHTFLQLKKKQSGKVKEAVNLVWNLLQEL</sequence>
<gene>
    <name evidence="1" type="ORF">LCGC14_2607640</name>
</gene>
<proteinExistence type="predicted"/>
<evidence type="ECO:0000313" key="1">
    <source>
        <dbReference type="EMBL" id="KKL05281.1"/>
    </source>
</evidence>
<comment type="caution">
    <text evidence="1">The sequence shown here is derived from an EMBL/GenBank/DDBJ whole genome shotgun (WGS) entry which is preliminary data.</text>
</comment>
<organism evidence="1">
    <name type="scientific">marine sediment metagenome</name>
    <dbReference type="NCBI Taxonomy" id="412755"/>
    <lineage>
        <taxon>unclassified sequences</taxon>
        <taxon>metagenomes</taxon>
        <taxon>ecological metagenomes</taxon>
    </lineage>
</organism>
<dbReference type="AlphaFoldDB" id="A0A0F9CHY0"/>